<dbReference type="Gene3D" id="1.20.120.20">
    <property type="entry name" value="Apolipoprotein"/>
    <property type="match status" value="1"/>
</dbReference>
<dbReference type="RefSeq" id="XP_021881011.1">
    <property type="nucleotide sequence ID" value="XM_022020443.1"/>
</dbReference>
<evidence type="ECO:0000313" key="4">
    <source>
        <dbReference type="EMBL" id="ORZ14879.1"/>
    </source>
</evidence>
<dbReference type="Pfam" id="PF19343">
    <property type="entry name" value="HAM1_N"/>
    <property type="match status" value="1"/>
</dbReference>
<dbReference type="InterPro" id="IPR027842">
    <property type="entry name" value="HAM1-like_C"/>
</dbReference>
<dbReference type="InterPro" id="IPR045967">
    <property type="entry name" value="HAM1-like_N"/>
</dbReference>
<evidence type="ECO:0000256" key="1">
    <source>
        <dbReference type="SAM" id="MobiDB-lite"/>
    </source>
</evidence>
<evidence type="ECO:0000259" key="2">
    <source>
        <dbReference type="Pfam" id="PF14613"/>
    </source>
</evidence>
<proteinExistence type="predicted"/>
<evidence type="ECO:0000259" key="3">
    <source>
        <dbReference type="Pfam" id="PF19343"/>
    </source>
</evidence>
<keyword evidence="5" id="KW-1185">Reference proteome</keyword>
<name>A0A1Y2GP28_9FUNG</name>
<dbReference type="AlphaFoldDB" id="A0A1Y2GP28"/>
<dbReference type="Proteomes" id="UP000193648">
    <property type="component" value="Unassembled WGS sequence"/>
</dbReference>
<feature type="non-terminal residue" evidence="4">
    <location>
        <position position="1"/>
    </location>
</feature>
<accession>A0A1Y2GP28</accession>
<dbReference type="OrthoDB" id="19394at2759"/>
<dbReference type="Pfam" id="PF14613">
    <property type="entry name" value="HAM1_C"/>
    <property type="match status" value="1"/>
</dbReference>
<dbReference type="PANTHER" id="PTHR31138:SF1">
    <property type="entry name" value="PDZ DOMAIN-CONTAINING PROTEIN"/>
    <property type="match status" value="1"/>
</dbReference>
<dbReference type="EMBL" id="MCFF01000020">
    <property type="protein sequence ID" value="ORZ14879.1"/>
    <property type="molecule type" value="Genomic_DNA"/>
</dbReference>
<dbReference type="GeneID" id="33562287"/>
<gene>
    <name evidence="4" type="ORF">BCR41DRAFT_296853</name>
</gene>
<sequence>IKEVDRNQKTKFFECLQALVKGRLPTNEQLDHFLAMAQNSPSLEARAHMLSADGRALYKDFQELMRTTRGIIYEKNEQELFQNFIYHCTQASTSASQNVQAPSLDVGVSQKKAKQEGQETLDNLVAVAKLLTTNAEFRSILNELFQLLREVFNEGADKVASTAQGVGERVSNKTNDLTQSATSTSASGGSRLQDNINRVTDKIQSVALGAKQDPTAVAQDTRQEFMDHSNATMDSARQQTQDMKQQLARQAQDFKAQAQTRASQTQQDAINYANTKLPPEQRSALIERLKLVISQIQSEPQYQTAIDSIMNLVGIWRHRAKQPTGNISTEANKVVHDPNVEAAIVEFKVILQRWAQGYALDPIIAHIQNMWNKTLVDPELNQYVNNVSNFLTRALREPNYVTSQTINNDGSILIDEGRQLLNVKYKSDTDVIMREGQIFIEKLNTDPRSQEVSANFQKFAHDLFYDKNGKLAFKPHLFDDFRYVLLPSMMESFQFIPVPRIEYSDLKVDLVFDNMILTSTDLLPRLFEMNMNNTIRMVPRGNANRSLDTNKHDFSVTIQGLEANIRDVDYYVKTKEGFRFQDRGIADVLINKKGLDIKIMGHKTPEDQETPSLFTIEDVKVKIHALSIKMRRSEHSFMYALAQPFIKTVVKNAIAHALETQIKETLSSGD</sequence>
<comment type="caution">
    <text evidence="4">The sequence shown here is derived from an EMBL/GenBank/DDBJ whole genome shotgun (WGS) entry which is preliminary data.</text>
</comment>
<organism evidence="4 5">
    <name type="scientific">Lobosporangium transversale</name>
    <dbReference type="NCBI Taxonomy" id="64571"/>
    <lineage>
        <taxon>Eukaryota</taxon>
        <taxon>Fungi</taxon>
        <taxon>Fungi incertae sedis</taxon>
        <taxon>Mucoromycota</taxon>
        <taxon>Mortierellomycotina</taxon>
        <taxon>Mortierellomycetes</taxon>
        <taxon>Mortierellales</taxon>
        <taxon>Mortierellaceae</taxon>
        <taxon>Lobosporangium</taxon>
    </lineage>
</organism>
<reference evidence="4 5" key="1">
    <citation type="submission" date="2016-07" db="EMBL/GenBank/DDBJ databases">
        <title>Pervasive Adenine N6-methylation of Active Genes in Fungi.</title>
        <authorList>
            <consortium name="DOE Joint Genome Institute"/>
            <person name="Mondo S.J."/>
            <person name="Dannebaum R.O."/>
            <person name="Kuo R.C."/>
            <person name="Labutti K."/>
            <person name="Haridas S."/>
            <person name="Kuo A."/>
            <person name="Salamov A."/>
            <person name="Ahrendt S.R."/>
            <person name="Lipzen A."/>
            <person name="Sullivan W."/>
            <person name="Andreopoulos W.B."/>
            <person name="Clum A."/>
            <person name="Lindquist E."/>
            <person name="Daum C."/>
            <person name="Ramamoorthy G.K."/>
            <person name="Gryganskyi A."/>
            <person name="Culley D."/>
            <person name="Magnuson J.K."/>
            <person name="James T.Y."/>
            <person name="O'Malley M.A."/>
            <person name="Stajich J.E."/>
            <person name="Spatafora J.W."/>
            <person name="Visel A."/>
            <person name="Grigoriev I.V."/>
        </authorList>
    </citation>
    <scope>NUCLEOTIDE SEQUENCE [LARGE SCALE GENOMIC DNA]</scope>
    <source>
        <strain evidence="4 5">NRRL 3116</strain>
    </source>
</reference>
<feature type="compositionally biased region" description="Low complexity" evidence="1">
    <location>
        <begin position="180"/>
        <end position="190"/>
    </location>
</feature>
<dbReference type="Gene3D" id="3.15.10.10">
    <property type="entry name" value="Bactericidal permeability-increasing protein, domain 1"/>
    <property type="match status" value="1"/>
</dbReference>
<feature type="non-terminal residue" evidence="4">
    <location>
        <position position="670"/>
    </location>
</feature>
<feature type="region of interest" description="Disordered" evidence="1">
    <location>
        <begin position="161"/>
        <end position="192"/>
    </location>
</feature>
<feature type="domain" description="HAM1-like C-terminal" evidence="2">
    <location>
        <begin position="621"/>
        <end position="670"/>
    </location>
</feature>
<evidence type="ECO:0000313" key="5">
    <source>
        <dbReference type="Proteomes" id="UP000193648"/>
    </source>
</evidence>
<dbReference type="PANTHER" id="PTHR31138">
    <property type="entry name" value="CHROMOSOME 19, WHOLE GENOME SHOTGUN SEQUENCE"/>
    <property type="match status" value="1"/>
</dbReference>
<protein>
    <submittedName>
        <fullName evidence="4">Uncharacterized protein</fullName>
    </submittedName>
</protein>
<dbReference type="STRING" id="64571.A0A1Y2GP28"/>
<feature type="domain" description="HAM1-like N-terminal" evidence="3">
    <location>
        <begin position="2"/>
        <end position="604"/>
    </location>
</feature>
<dbReference type="InParanoid" id="A0A1Y2GP28"/>